<comment type="caution">
    <text evidence="1">The sequence shown here is derived from an EMBL/GenBank/DDBJ whole genome shotgun (WGS) entry which is preliminary data.</text>
</comment>
<dbReference type="Proteomes" id="UP001155586">
    <property type="component" value="Unassembled WGS sequence"/>
</dbReference>
<dbReference type="EMBL" id="JAKRRX010000161">
    <property type="protein sequence ID" value="MCW8335970.1"/>
    <property type="molecule type" value="Genomic_DNA"/>
</dbReference>
<gene>
    <name evidence="1" type="ORF">MD483_19340</name>
</gene>
<evidence type="ECO:0000313" key="2">
    <source>
        <dbReference type="Proteomes" id="UP001155586"/>
    </source>
</evidence>
<keyword evidence="2" id="KW-1185">Reference proteome</keyword>
<dbReference type="RefSeq" id="WP_265689046.1">
    <property type="nucleotide sequence ID" value="NZ_JAKRRX010000161.1"/>
</dbReference>
<dbReference type="AlphaFoldDB" id="A0A9X3CHV9"/>
<name>A0A9X3CHV9_9VIBR</name>
<accession>A0A9X3CHV9</accession>
<evidence type="ECO:0000313" key="1">
    <source>
        <dbReference type="EMBL" id="MCW8335970.1"/>
    </source>
</evidence>
<protein>
    <submittedName>
        <fullName evidence="1">Uncharacterized protein</fullName>
    </submittedName>
</protein>
<organism evidence="1 2">
    <name type="scientific">Vibrio paucivorans</name>
    <dbReference type="NCBI Taxonomy" id="2829489"/>
    <lineage>
        <taxon>Bacteria</taxon>
        <taxon>Pseudomonadati</taxon>
        <taxon>Pseudomonadota</taxon>
        <taxon>Gammaproteobacteria</taxon>
        <taxon>Vibrionales</taxon>
        <taxon>Vibrionaceae</taxon>
        <taxon>Vibrio</taxon>
    </lineage>
</organism>
<proteinExistence type="predicted"/>
<reference evidence="1" key="1">
    <citation type="submission" date="2022-02" db="EMBL/GenBank/DDBJ databases">
        <title>Vibrio sp. nov., a new bacterium isolated from Bohai sea, China.</title>
        <authorList>
            <person name="Yuan Y."/>
        </authorList>
    </citation>
    <scope>NUCLEOTIDE SEQUENCE</scope>
    <source>
        <strain evidence="1">DBSS07</strain>
    </source>
</reference>
<sequence length="65" mass="7504">MQESEIILPPIENEKVAPLVNERLRLAYQSESKQLEVVEVELSRAKVYMIDEHGNMKKVSLLAEH</sequence>